<keyword evidence="6" id="KW-1185">Reference proteome</keyword>
<accession>A0A5C5R9I2</accession>
<keyword evidence="2" id="KW-0521">NADP</keyword>
<comment type="pathway">
    <text evidence="2">Carbohydrate biosynthesis; dTDP-L-rhamnose biosynthesis.</text>
</comment>
<dbReference type="PANTHER" id="PTHR10491">
    <property type="entry name" value="DTDP-4-DEHYDRORHAMNOSE REDUCTASE"/>
    <property type="match status" value="1"/>
</dbReference>
<reference evidence="5 6" key="1">
    <citation type="submission" date="2019-06" db="EMBL/GenBank/DDBJ databases">
        <title>Tsukamurella conjunctivitidis sp. nov., Tsukamurella assacharolytica sp. nov. and Tsukamurella sputae sp. nov. isolated from patients with conjunctivitis, bacteraemia (lymphoma) and respiratory infection (sputum) in Hong Kong.</title>
        <authorList>
            <person name="Teng J.L.L."/>
            <person name="Lee H.H."/>
            <person name="Fong J.Y.H."/>
            <person name="Fok K.M.N."/>
            <person name="Lau S.K.P."/>
            <person name="Woo P.C.Y."/>
        </authorList>
    </citation>
    <scope>NUCLEOTIDE SEQUENCE [LARGE SCALE GENOMIC DNA]</scope>
    <source>
        <strain evidence="5 6">HKU71</strain>
    </source>
</reference>
<evidence type="ECO:0000259" key="4">
    <source>
        <dbReference type="Pfam" id="PF04321"/>
    </source>
</evidence>
<dbReference type="UniPathway" id="UPA00124"/>
<dbReference type="EC" id="1.1.1.133" evidence="2"/>
<comment type="function">
    <text evidence="2">Catalyzes the reduction of dTDP-6-deoxy-L-lyxo-4-hexulose to yield dTDP-L-rhamnose.</text>
</comment>
<dbReference type="EMBL" id="VIGW01000005">
    <property type="protein sequence ID" value="TWS19302.1"/>
    <property type="molecule type" value="Genomic_DNA"/>
</dbReference>
<dbReference type="OrthoDB" id="9803892at2"/>
<dbReference type="NCBIfam" id="TIGR01214">
    <property type="entry name" value="rmlD"/>
    <property type="match status" value="1"/>
</dbReference>
<dbReference type="GO" id="GO:0019305">
    <property type="term" value="P:dTDP-rhamnose biosynthetic process"/>
    <property type="evidence" value="ECO:0007669"/>
    <property type="project" value="UniProtKB-UniPathway"/>
</dbReference>
<evidence type="ECO:0000256" key="3">
    <source>
        <dbReference type="SAM" id="MobiDB-lite"/>
    </source>
</evidence>
<dbReference type="InterPro" id="IPR029903">
    <property type="entry name" value="RmlD-like-bd"/>
</dbReference>
<dbReference type="Gene3D" id="3.40.50.720">
    <property type="entry name" value="NAD(P)-binding Rossmann-like Domain"/>
    <property type="match status" value="1"/>
</dbReference>
<dbReference type="Proteomes" id="UP000317291">
    <property type="component" value="Unassembled WGS sequence"/>
</dbReference>
<dbReference type="GO" id="GO:0005829">
    <property type="term" value="C:cytosol"/>
    <property type="evidence" value="ECO:0007669"/>
    <property type="project" value="TreeGrafter"/>
</dbReference>
<sequence>MGRARGGCAPSPSFSARTLRRRVVARSPSARASARSAPERPAPARLSAARSSAARLAAVRLASALREWRAPRRLGLSDTHHSSTSKGRADCFGPQSHISITVPTRHVKAPQTRPSRTVRGVELVITGAAGQVGSALVAGAAARGIAARALGRGELDVTSARSVAELALGPSTVLINCAAHTAVDAAESEPDAAQALNGVAPGLLAARCADAGARLVHVSTDYVFGPAPEPPRPWEPGDRTGPSSVYGRTKLAGEEAARAADPRTVVVRTAWVYTGRGADGAWAPDFVGTMGRLADGGVDPKVVDDQTGSPTYAPDLAVGLLDLALLLAREPERPGAVLHAAGGGAATWFDVARRVFARAGADAARVSPCTTAEFPRPAPRPAYSVLSAAAWSAWGLAPLPDWRDALDRALGAPPGTGLSLPSHPAR</sequence>
<dbReference type="CDD" id="cd05254">
    <property type="entry name" value="dTDP_HR_like_SDR_e"/>
    <property type="match status" value="1"/>
</dbReference>
<protein>
    <recommendedName>
        <fullName evidence="2">dTDP-4-dehydrorhamnose reductase</fullName>
        <ecNumber evidence="2">1.1.1.133</ecNumber>
    </recommendedName>
</protein>
<dbReference type="SUPFAM" id="SSF51735">
    <property type="entry name" value="NAD(P)-binding Rossmann-fold domains"/>
    <property type="match status" value="1"/>
</dbReference>
<organism evidence="5 6">
    <name type="scientific">Tsukamurella asaccharolytica</name>
    <dbReference type="NCBI Taxonomy" id="2592067"/>
    <lineage>
        <taxon>Bacteria</taxon>
        <taxon>Bacillati</taxon>
        <taxon>Actinomycetota</taxon>
        <taxon>Actinomycetes</taxon>
        <taxon>Mycobacteriales</taxon>
        <taxon>Tsukamurellaceae</taxon>
        <taxon>Tsukamurella</taxon>
    </lineage>
</organism>
<dbReference type="InterPro" id="IPR005913">
    <property type="entry name" value="dTDP_dehydrorham_reduct"/>
</dbReference>
<feature type="domain" description="RmlD-like substrate binding" evidence="4">
    <location>
        <begin position="123"/>
        <end position="410"/>
    </location>
</feature>
<dbReference type="GO" id="GO:0008831">
    <property type="term" value="F:dTDP-4-dehydrorhamnose reductase activity"/>
    <property type="evidence" value="ECO:0007669"/>
    <property type="project" value="UniProtKB-EC"/>
</dbReference>
<feature type="region of interest" description="Disordered" evidence="3">
    <location>
        <begin position="1"/>
        <end position="48"/>
    </location>
</feature>
<evidence type="ECO:0000313" key="6">
    <source>
        <dbReference type="Proteomes" id="UP000317291"/>
    </source>
</evidence>
<evidence type="ECO:0000313" key="5">
    <source>
        <dbReference type="EMBL" id="TWS19302.1"/>
    </source>
</evidence>
<evidence type="ECO:0000256" key="2">
    <source>
        <dbReference type="RuleBase" id="RU364082"/>
    </source>
</evidence>
<comment type="similarity">
    <text evidence="1 2">Belongs to the dTDP-4-dehydrorhamnose reductase family.</text>
</comment>
<name>A0A5C5R9I2_9ACTN</name>
<comment type="caution">
    <text evidence="5">The sequence shown here is derived from an EMBL/GenBank/DDBJ whole genome shotgun (WGS) entry which is preliminary data.</text>
</comment>
<gene>
    <name evidence="5" type="primary">rfbD</name>
    <name evidence="5" type="ORF">FK529_12405</name>
</gene>
<feature type="compositionally biased region" description="Low complexity" evidence="3">
    <location>
        <begin position="25"/>
        <end position="36"/>
    </location>
</feature>
<dbReference type="Gene3D" id="3.90.25.10">
    <property type="entry name" value="UDP-galactose 4-epimerase, domain 1"/>
    <property type="match status" value="1"/>
</dbReference>
<dbReference type="PANTHER" id="PTHR10491:SF4">
    <property type="entry name" value="METHIONINE ADENOSYLTRANSFERASE 2 SUBUNIT BETA"/>
    <property type="match status" value="1"/>
</dbReference>
<dbReference type="AlphaFoldDB" id="A0A5C5R9I2"/>
<dbReference type="Pfam" id="PF04321">
    <property type="entry name" value="RmlD_sub_bind"/>
    <property type="match status" value="1"/>
</dbReference>
<evidence type="ECO:0000256" key="1">
    <source>
        <dbReference type="ARBA" id="ARBA00010944"/>
    </source>
</evidence>
<keyword evidence="2 5" id="KW-0560">Oxidoreductase</keyword>
<dbReference type="InterPro" id="IPR036291">
    <property type="entry name" value="NAD(P)-bd_dom_sf"/>
</dbReference>
<proteinExistence type="inferred from homology"/>
<feature type="region of interest" description="Disordered" evidence="3">
    <location>
        <begin position="76"/>
        <end position="96"/>
    </location>
</feature>